<dbReference type="AlphaFoldDB" id="A0A240PKL1"/>
<dbReference type="GO" id="GO:0003723">
    <property type="term" value="F:RNA binding"/>
    <property type="evidence" value="ECO:0007669"/>
    <property type="project" value="UniProtKB-UniRule"/>
</dbReference>
<dbReference type="InterPro" id="IPR000504">
    <property type="entry name" value="RRM_dom"/>
</dbReference>
<dbReference type="InterPro" id="IPR035979">
    <property type="entry name" value="RBD_domain_sf"/>
</dbReference>
<evidence type="ECO:0000256" key="2">
    <source>
        <dbReference type="SAM" id="MobiDB-lite"/>
    </source>
</evidence>
<dbReference type="Pfam" id="PF00076">
    <property type="entry name" value="RRM_1"/>
    <property type="match status" value="1"/>
</dbReference>
<feature type="region of interest" description="Disordered" evidence="2">
    <location>
        <begin position="1"/>
        <end position="76"/>
    </location>
</feature>
<dbReference type="SMART" id="SM00360">
    <property type="entry name" value="RRM"/>
    <property type="match status" value="1"/>
</dbReference>
<dbReference type="Gene3D" id="3.30.70.330">
    <property type="match status" value="1"/>
</dbReference>
<keyword evidence="1" id="KW-0694">RNA-binding</keyword>
<name>A0A240PKL1_ANOAO</name>
<feature type="compositionally biased region" description="Acidic residues" evidence="2">
    <location>
        <begin position="65"/>
        <end position="75"/>
    </location>
</feature>
<dbReference type="InterPro" id="IPR012677">
    <property type="entry name" value="Nucleotide-bd_a/b_plait_sf"/>
</dbReference>
<dbReference type="PROSITE" id="PS50102">
    <property type="entry name" value="RRM"/>
    <property type="match status" value="1"/>
</dbReference>
<dbReference type="STRING" id="41427.A0A240PKL1"/>
<reference evidence="3" key="1">
    <citation type="submission" date="2022-08" db="UniProtKB">
        <authorList>
            <consortium name="EnsemblMetazoa"/>
        </authorList>
    </citation>
    <scope>IDENTIFICATION</scope>
    <source>
        <strain evidence="3">EBRO</strain>
    </source>
</reference>
<dbReference type="SUPFAM" id="SSF54928">
    <property type="entry name" value="RNA-binding domain, RBD"/>
    <property type="match status" value="1"/>
</dbReference>
<sequence>MVKQKRKLQAAPVSNANDSDGSDYEVDWQLKPTPVKLTKADRFPLPAQVQKNLQKRTRGRKDSTTDDSDGEDVEDLPTLTTAQISSILETVKNNKRFVLMVNNVNFTTSKEEIQHHFSQAGRVKGVRIPKRRSSGFAFVEMLDPVGFQKAFLLDGSFMDGRKISVNLSESGSKKSQARIKVLMTKNIEILKLRKKNKNSSTASDVSLVPEVSADKKPPPPDKYLDKPKVKMLSRKEARQARNNVSLKAKLKNLSKKGIKA</sequence>
<organism evidence="3">
    <name type="scientific">Anopheles atroparvus</name>
    <name type="common">European mosquito</name>
    <dbReference type="NCBI Taxonomy" id="41427"/>
    <lineage>
        <taxon>Eukaryota</taxon>
        <taxon>Metazoa</taxon>
        <taxon>Ecdysozoa</taxon>
        <taxon>Arthropoda</taxon>
        <taxon>Hexapoda</taxon>
        <taxon>Insecta</taxon>
        <taxon>Pterygota</taxon>
        <taxon>Neoptera</taxon>
        <taxon>Endopterygota</taxon>
        <taxon>Diptera</taxon>
        <taxon>Nematocera</taxon>
        <taxon>Culicoidea</taxon>
        <taxon>Culicidae</taxon>
        <taxon>Anophelinae</taxon>
        <taxon>Anopheles</taxon>
    </lineage>
</organism>
<feature type="compositionally biased region" description="Basic residues" evidence="2">
    <location>
        <begin position="248"/>
        <end position="260"/>
    </location>
</feature>
<proteinExistence type="predicted"/>
<accession>A0A240PKL1</accession>
<dbReference type="EnsemblMetazoa" id="AATE021835-RA">
    <property type="protein sequence ID" value="AATE021835-PA.1"/>
    <property type="gene ID" value="AATE021835"/>
</dbReference>
<protein>
    <submittedName>
        <fullName evidence="3">Uncharacterized protein</fullName>
    </submittedName>
</protein>
<dbReference type="PANTHER" id="PTHR23236:SF11">
    <property type="entry name" value="EUKARYOTIC TRANSLATION INITIATION FACTOR 4H"/>
    <property type="match status" value="1"/>
</dbReference>
<evidence type="ECO:0000313" key="3">
    <source>
        <dbReference type="EnsemblMetazoa" id="AATE021835-PA.1"/>
    </source>
</evidence>
<feature type="region of interest" description="Disordered" evidence="2">
    <location>
        <begin position="201"/>
        <end position="260"/>
    </location>
</feature>
<dbReference type="VEuPathDB" id="VectorBase:AATE021835"/>
<dbReference type="PANTHER" id="PTHR23236">
    <property type="entry name" value="EUKARYOTIC TRANSLATION INITIATION FACTOR 4B/4H"/>
    <property type="match status" value="1"/>
</dbReference>
<evidence type="ECO:0000256" key="1">
    <source>
        <dbReference type="ARBA" id="ARBA00022884"/>
    </source>
</evidence>
<feature type="compositionally biased region" description="Basic and acidic residues" evidence="2">
    <location>
        <begin position="212"/>
        <end position="239"/>
    </location>
</feature>